<dbReference type="Gene3D" id="3.30.160.60">
    <property type="entry name" value="Classic Zinc Finger"/>
    <property type="match status" value="2"/>
</dbReference>
<dbReference type="InterPro" id="IPR007219">
    <property type="entry name" value="XnlR_reg_dom"/>
</dbReference>
<evidence type="ECO:0000256" key="6">
    <source>
        <dbReference type="ARBA" id="ARBA00023242"/>
    </source>
</evidence>
<dbReference type="InterPro" id="IPR001138">
    <property type="entry name" value="Zn2Cys6_DnaBD"/>
</dbReference>
<evidence type="ECO:0000259" key="9">
    <source>
        <dbReference type="PROSITE" id="PS50048"/>
    </source>
</evidence>
<dbReference type="PANTHER" id="PTHR40626:SF3">
    <property type="entry name" value="TRANSCRIPTION FACTOR WITH C2H2 AND ZN(2)-CYS(6) DNA BINDING DOMAIN (EUROFUNG)-RELATED"/>
    <property type="match status" value="1"/>
</dbReference>
<dbReference type="Gene3D" id="4.10.240.10">
    <property type="entry name" value="Zn(2)-C6 fungal-type DNA-binding domain"/>
    <property type="match status" value="1"/>
</dbReference>
<dbReference type="SMART" id="SM00066">
    <property type="entry name" value="GAL4"/>
    <property type="match status" value="1"/>
</dbReference>
<dbReference type="PROSITE" id="PS00028">
    <property type="entry name" value="ZINC_FINGER_C2H2_1"/>
    <property type="match status" value="1"/>
</dbReference>
<dbReference type="InterPro" id="IPR013087">
    <property type="entry name" value="Znf_C2H2_type"/>
</dbReference>
<evidence type="ECO:0000256" key="7">
    <source>
        <dbReference type="PROSITE-ProRule" id="PRU00042"/>
    </source>
</evidence>
<dbReference type="GO" id="GO:0000978">
    <property type="term" value="F:RNA polymerase II cis-regulatory region sequence-specific DNA binding"/>
    <property type="evidence" value="ECO:0007669"/>
    <property type="project" value="InterPro"/>
</dbReference>
<dbReference type="InterPro" id="IPR036236">
    <property type="entry name" value="Znf_C2H2_sf"/>
</dbReference>
<evidence type="ECO:0000313" key="11">
    <source>
        <dbReference type="EMBL" id="KAK4209438.1"/>
    </source>
</evidence>
<comment type="subcellular location">
    <subcellularLocation>
        <location evidence="1">Nucleus</location>
    </subcellularLocation>
</comment>
<dbReference type="Proteomes" id="UP001301769">
    <property type="component" value="Unassembled WGS sequence"/>
</dbReference>
<dbReference type="InterPro" id="IPR051059">
    <property type="entry name" value="VerF-like"/>
</dbReference>
<proteinExistence type="predicted"/>
<dbReference type="AlphaFoldDB" id="A0AAN7B3D6"/>
<keyword evidence="2" id="KW-0479">Metal-binding</keyword>
<evidence type="ECO:0000256" key="2">
    <source>
        <dbReference type="ARBA" id="ARBA00022723"/>
    </source>
</evidence>
<evidence type="ECO:0000256" key="3">
    <source>
        <dbReference type="ARBA" id="ARBA00022737"/>
    </source>
</evidence>
<dbReference type="CDD" id="cd00067">
    <property type="entry name" value="GAL4"/>
    <property type="match status" value="1"/>
</dbReference>
<dbReference type="EMBL" id="MU858205">
    <property type="protein sequence ID" value="KAK4209438.1"/>
    <property type="molecule type" value="Genomic_DNA"/>
</dbReference>
<accession>A0AAN7B3D6</accession>
<evidence type="ECO:0000256" key="8">
    <source>
        <dbReference type="SAM" id="MobiDB-lite"/>
    </source>
</evidence>
<keyword evidence="4 7" id="KW-0863">Zinc-finger</keyword>
<dbReference type="CDD" id="cd12148">
    <property type="entry name" value="fungal_TF_MHR"/>
    <property type="match status" value="1"/>
</dbReference>
<gene>
    <name evidence="11" type="ORF">QBC37DRAFT_54248</name>
</gene>
<dbReference type="GO" id="GO:0000785">
    <property type="term" value="C:chromatin"/>
    <property type="evidence" value="ECO:0007669"/>
    <property type="project" value="TreeGrafter"/>
</dbReference>
<feature type="region of interest" description="Disordered" evidence="8">
    <location>
        <begin position="696"/>
        <end position="720"/>
    </location>
</feature>
<keyword evidence="5" id="KW-0862">Zinc</keyword>
<dbReference type="GO" id="GO:0000981">
    <property type="term" value="F:DNA-binding transcription factor activity, RNA polymerase II-specific"/>
    <property type="evidence" value="ECO:0007669"/>
    <property type="project" value="InterPro"/>
</dbReference>
<dbReference type="SMART" id="SM00355">
    <property type="entry name" value="ZnF_C2H2"/>
    <property type="match status" value="2"/>
</dbReference>
<reference evidence="11" key="1">
    <citation type="journal article" date="2023" name="Mol. Phylogenet. Evol.">
        <title>Genome-scale phylogeny and comparative genomics of the fungal order Sordariales.</title>
        <authorList>
            <person name="Hensen N."/>
            <person name="Bonometti L."/>
            <person name="Westerberg I."/>
            <person name="Brannstrom I.O."/>
            <person name="Guillou S."/>
            <person name="Cros-Aarteil S."/>
            <person name="Calhoun S."/>
            <person name="Haridas S."/>
            <person name="Kuo A."/>
            <person name="Mondo S."/>
            <person name="Pangilinan J."/>
            <person name="Riley R."/>
            <person name="LaButti K."/>
            <person name="Andreopoulos B."/>
            <person name="Lipzen A."/>
            <person name="Chen C."/>
            <person name="Yan M."/>
            <person name="Daum C."/>
            <person name="Ng V."/>
            <person name="Clum A."/>
            <person name="Steindorff A."/>
            <person name="Ohm R.A."/>
            <person name="Martin F."/>
            <person name="Silar P."/>
            <person name="Natvig D.O."/>
            <person name="Lalanne C."/>
            <person name="Gautier V."/>
            <person name="Ament-Velasquez S.L."/>
            <person name="Kruys A."/>
            <person name="Hutchinson M.I."/>
            <person name="Powell A.J."/>
            <person name="Barry K."/>
            <person name="Miller A.N."/>
            <person name="Grigoriev I.V."/>
            <person name="Debuchy R."/>
            <person name="Gladieux P."/>
            <person name="Hiltunen Thoren M."/>
            <person name="Johannesson H."/>
        </authorList>
    </citation>
    <scope>NUCLEOTIDE SEQUENCE</scope>
    <source>
        <strain evidence="11">PSN293</strain>
    </source>
</reference>
<evidence type="ECO:0000259" key="10">
    <source>
        <dbReference type="PROSITE" id="PS50157"/>
    </source>
</evidence>
<dbReference type="SUPFAM" id="SSF57667">
    <property type="entry name" value="beta-beta-alpha zinc fingers"/>
    <property type="match status" value="1"/>
</dbReference>
<dbReference type="PROSITE" id="PS50048">
    <property type="entry name" value="ZN2_CY6_FUNGAL_2"/>
    <property type="match status" value="1"/>
</dbReference>
<keyword evidence="12" id="KW-1185">Reference proteome</keyword>
<dbReference type="InterPro" id="IPR036864">
    <property type="entry name" value="Zn2-C6_fun-type_DNA-bd_sf"/>
</dbReference>
<protein>
    <submittedName>
        <fullName evidence="11">Uncharacterized protein</fullName>
    </submittedName>
</protein>
<dbReference type="GO" id="GO:0006351">
    <property type="term" value="P:DNA-templated transcription"/>
    <property type="evidence" value="ECO:0007669"/>
    <property type="project" value="InterPro"/>
</dbReference>
<dbReference type="PANTHER" id="PTHR40626">
    <property type="entry name" value="MIP31509P"/>
    <property type="match status" value="1"/>
</dbReference>
<name>A0AAN7B3D6_9PEZI</name>
<evidence type="ECO:0000256" key="1">
    <source>
        <dbReference type="ARBA" id="ARBA00004123"/>
    </source>
</evidence>
<dbReference type="SUPFAM" id="SSF57701">
    <property type="entry name" value="Zn2/Cys6 DNA-binding domain"/>
    <property type="match status" value="1"/>
</dbReference>
<dbReference type="GO" id="GO:0005634">
    <property type="term" value="C:nucleus"/>
    <property type="evidence" value="ECO:0007669"/>
    <property type="project" value="UniProtKB-SubCell"/>
</dbReference>
<dbReference type="Pfam" id="PF04082">
    <property type="entry name" value="Fungal_trans"/>
    <property type="match status" value="1"/>
</dbReference>
<dbReference type="GO" id="GO:0008270">
    <property type="term" value="F:zinc ion binding"/>
    <property type="evidence" value="ECO:0007669"/>
    <property type="project" value="UniProtKB-KW"/>
</dbReference>
<dbReference type="PROSITE" id="PS50157">
    <property type="entry name" value="ZINC_FINGER_C2H2_2"/>
    <property type="match status" value="1"/>
</dbReference>
<comment type="caution">
    <text evidence="11">The sequence shown here is derived from an EMBL/GenBank/DDBJ whole genome shotgun (WGS) entry which is preliminary data.</text>
</comment>
<keyword evidence="6" id="KW-0539">Nucleus</keyword>
<dbReference type="Pfam" id="PF00172">
    <property type="entry name" value="Zn_clus"/>
    <property type="match status" value="1"/>
</dbReference>
<evidence type="ECO:0000313" key="12">
    <source>
        <dbReference type="Proteomes" id="UP001301769"/>
    </source>
</evidence>
<sequence length="755" mass="85782">MSSSASNPVLHRCSVCFKTYKRREHLQRHRTSHTSERPHRCVLCNASFQRTDVLKRHLQTCDGTPASTAGRRRACDRCVRSKKACSSSHPCENCARRGLECQYSNITPPTSNTQIEANPSIPTTEQHQMVQAFHAPPAIIEHHEDFNDPIRAHFGADFDALIQEAVSEFPLFAEHDAEMHGLSHDWLGTHFSDSTALDETSRPDPSCSSLSDYHGYSFNFLYDFTSRTGLVSSFDCGTLSQRLQVLQSFHYPYQTAHNDGLSDPSFNPFENVHGISILDDNLHIHHDITASLGWDPDPAAAQMDEIIMLVKEVVTVKPSNSTVTHTWSPALEDQCRRFFSPPRFARFIEFYWAIWHPNVNIIHRPSFDVLQAKPILLAGMALIGACVSPDPIDNEDAKMWFNCVEEMVFTDIDFCSDSEPNSPIDDRSPAPDVLASKAKIQALQASYLVCLFQNWEGNDRSKRRIRRNRFSTVVSVARDMGIAIARHPDYTHQGMNEFVWAEFVAREEAIRTFLWIFLLDAAFVIFNNTPHRIVIKEMGTHLASPEACFQALSAQECLDEIHRWMPQSSPFADLLLREVIETVCCDHLEPAMQQNFAQLGPLNLFVVVSVLHYIIFQHQNLFGVEGQLVPIRNGLRNWIAMWELYFDTWSFLPPHGMVQEDALTPDTMWKRVGFVRHTPEYWLLGSLLTDRIASNTSGAQEERGSQNDLDHGSSSASSGKVAKTITRTPILDKYDQTSMRQVNELITDFQRVQME</sequence>
<feature type="domain" description="C2H2-type" evidence="10">
    <location>
        <begin position="11"/>
        <end position="38"/>
    </location>
</feature>
<evidence type="ECO:0000256" key="5">
    <source>
        <dbReference type="ARBA" id="ARBA00022833"/>
    </source>
</evidence>
<feature type="compositionally biased region" description="Basic and acidic residues" evidence="8">
    <location>
        <begin position="700"/>
        <end position="711"/>
    </location>
</feature>
<reference evidence="11" key="2">
    <citation type="submission" date="2023-05" db="EMBL/GenBank/DDBJ databases">
        <authorList>
            <consortium name="Lawrence Berkeley National Laboratory"/>
            <person name="Steindorff A."/>
            <person name="Hensen N."/>
            <person name="Bonometti L."/>
            <person name="Westerberg I."/>
            <person name="Brannstrom I.O."/>
            <person name="Guillou S."/>
            <person name="Cros-Aarteil S."/>
            <person name="Calhoun S."/>
            <person name="Haridas S."/>
            <person name="Kuo A."/>
            <person name="Mondo S."/>
            <person name="Pangilinan J."/>
            <person name="Riley R."/>
            <person name="Labutti K."/>
            <person name="Andreopoulos B."/>
            <person name="Lipzen A."/>
            <person name="Chen C."/>
            <person name="Yanf M."/>
            <person name="Daum C."/>
            <person name="Ng V."/>
            <person name="Clum A."/>
            <person name="Ohm R."/>
            <person name="Martin F."/>
            <person name="Silar P."/>
            <person name="Natvig D."/>
            <person name="Lalanne C."/>
            <person name="Gautier V."/>
            <person name="Ament-Velasquez S.L."/>
            <person name="Kruys A."/>
            <person name="Hutchinson M.I."/>
            <person name="Powell A.J."/>
            <person name="Barry K."/>
            <person name="Miller A.N."/>
            <person name="Grigoriev I.V."/>
            <person name="Debuchy R."/>
            <person name="Gladieux P."/>
            <person name="Thoren M.H."/>
            <person name="Johannesson H."/>
        </authorList>
    </citation>
    <scope>NUCLEOTIDE SEQUENCE</scope>
    <source>
        <strain evidence="11">PSN293</strain>
    </source>
</reference>
<evidence type="ECO:0000256" key="4">
    <source>
        <dbReference type="ARBA" id="ARBA00022771"/>
    </source>
</evidence>
<keyword evidence="3" id="KW-0677">Repeat</keyword>
<organism evidence="11 12">
    <name type="scientific">Rhypophila decipiens</name>
    <dbReference type="NCBI Taxonomy" id="261697"/>
    <lineage>
        <taxon>Eukaryota</taxon>
        <taxon>Fungi</taxon>
        <taxon>Dikarya</taxon>
        <taxon>Ascomycota</taxon>
        <taxon>Pezizomycotina</taxon>
        <taxon>Sordariomycetes</taxon>
        <taxon>Sordariomycetidae</taxon>
        <taxon>Sordariales</taxon>
        <taxon>Naviculisporaceae</taxon>
        <taxon>Rhypophila</taxon>
    </lineage>
</organism>
<feature type="domain" description="Zn(2)-C6 fungal-type" evidence="9">
    <location>
        <begin position="74"/>
        <end position="103"/>
    </location>
</feature>